<sequence length="189" mass="21468">MASIFSTGEPQVISDVLNNRDQRAALQRHLLEWSPGETLIAIKLNIPGPIKNNAPIRQLFARGTARFYNQLKARTHDFLTAAQWDKPTGNELFITTPLDAVTVKRMAVQFEDHDHLGRLFDVDVMDASHPRALSRADFKMPVRKCLICNRIAKDCARSRRHSVTTLQTRISEIYAAEFNAGQGREPWMN</sequence>
<accession>A0A7X2XUT5</accession>
<evidence type="ECO:0000256" key="2">
    <source>
        <dbReference type="ARBA" id="ARBA00022679"/>
    </source>
</evidence>
<organism evidence="5 6">
    <name type="scientific">Secundilactobacillus folii</name>
    <dbReference type="NCBI Taxonomy" id="2678357"/>
    <lineage>
        <taxon>Bacteria</taxon>
        <taxon>Bacillati</taxon>
        <taxon>Bacillota</taxon>
        <taxon>Bacilli</taxon>
        <taxon>Lactobacillales</taxon>
        <taxon>Lactobacillaceae</taxon>
        <taxon>Secundilactobacillus</taxon>
    </lineage>
</organism>
<dbReference type="AlphaFoldDB" id="A0A7X2XUT5"/>
<protein>
    <recommendedName>
        <fullName evidence="1">citrate lyase holo-[acyl-carrier protein] synthase</fullName>
        <ecNumber evidence="1">2.7.7.61</ecNumber>
    </recommendedName>
</protein>
<dbReference type="NCBIfam" id="TIGR03124">
    <property type="entry name" value="citrate_citX"/>
    <property type="match status" value="1"/>
</dbReference>
<keyword evidence="3 5" id="KW-0548">Nucleotidyltransferase</keyword>
<comment type="caution">
    <text evidence="5">The sequence shown here is derived from an EMBL/GenBank/DDBJ whole genome shotgun (WGS) entry which is preliminary data.</text>
</comment>
<evidence type="ECO:0000313" key="5">
    <source>
        <dbReference type="EMBL" id="MTV82024.1"/>
    </source>
</evidence>
<dbReference type="Proteomes" id="UP000466388">
    <property type="component" value="Unassembled WGS sequence"/>
</dbReference>
<comment type="catalytic activity">
    <reaction evidence="4">
        <text>apo-[citrate lyase ACP] + 2'-(5''-triphospho-alpha-D-ribosyl)-3'-dephospho-CoA = holo-[citrate lyase ACP] + diphosphate</text>
        <dbReference type="Rhea" id="RHEA:16333"/>
        <dbReference type="Rhea" id="RHEA-COMP:10157"/>
        <dbReference type="Rhea" id="RHEA-COMP:10158"/>
        <dbReference type="ChEBI" id="CHEBI:29999"/>
        <dbReference type="ChEBI" id="CHEBI:33019"/>
        <dbReference type="ChEBI" id="CHEBI:61378"/>
        <dbReference type="ChEBI" id="CHEBI:82683"/>
        <dbReference type="EC" id="2.7.7.61"/>
    </reaction>
</comment>
<keyword evidence="5" id="KW-0456">Lyase</keyword>
<dbReference type="GO" id="GO:0050519">
    <property type="term" value="F:holo-citrate lyase synthase activity"/>
    <property type="evidence" value="ECO:0007669"/>
    <property type="project" value="UniProtKB-EC"/>
</dbReference>
<dbReference type="GO" id="GO:0051191">
    <property type="term" value="P:prosthetic group biosynthetic process"/>
    <property type="evidence" value="ECO:0007669"/>
    <property type="project" value="InterPro"/>
</dbReference>
<dbReference type="InterPro" id="IPR005551">
    <property type="entry name" value="CitX"/>
</dbReference>
<dbReference type="GO" id="GO:0016829">
    <property type="term" value="F:lyase activity"/>
    <property type="evidence" value="ECO:0007669"/>
    <property type="project" value="UniProtKB-KW"/>
</dbReference>
<reference evidence="5 6" key="1">
    <citation type="submission" date="2019-11" db="EMBL/GenBank/DDBJ databases">
        <title>Lactobacillus sp. nov. CRM56-3, isolated from fermented tea leaves.</title>
        <authorList>
            <person name="Phuengjayaem S."/>
            <person name="Tanasupawat S."/>
        </authorList>
    </citation>
    <scope>NUCLEOTIDE SEQUENCE [LARGE SCALE GENOMIC DNA]</scope>
    <source>
        <strain evidence="5 6">CRM56-3</strain>
    </source>
</reference>
<dbReference type="Pfam" id="PF03802">
    <property type="entry name" value="CitX"/>
    <property type="match status" value="1"/>
</dbReference>
<dbReference type="EMBL" id="WNJO01000005">
    <property type="protein sequence ID" value="MTV82024.1"/>
    <property type="molecule type" value="Genomic_DNA"/>
</dbReference>
<keyword evidence="6" id="KW-1185">Reference proteome</keyword>
<evidence type="ECO:0000256" key="4">
    <source>
        <dbReference type="ARBA" id="ARBA00048574"/>
    </source>
</evidence>
<keyword evidence="2 5" id="KW-0808">Transferase</keyword>
<evidence type="ECO:0000313" key="6">
    <source>
        <dbReference type="Proteomes" id="UP000466388"/>
    </source>
</evidence>
<dbReference type="RefSeq" id="WP_155431306.1">
    <property type="nucleotide sequence ID" value="NZ_WNJO01000005.1"/>
</dbReference>
<evidence type="ECO:0000256" key="1">
    <source>
        <dbReference type="ARBA" id="ARBA00012524"/>
    </source>
</evidence>
<proteinExistence type="predicted"/>
<name>A0A7X2XUT5_9LACO</name>
<evidence type="ECO:0000256" key="3">
    <source>
        <dbReference type="ARBA" id="ARBA00022695"/>
    </source>
</evidence>
<gene>
    <name evidence="5" type="primary">citX</name>
    <name evidence="5" type="ORF">GM612_05080</name>
</gene>
<dbReference type="EC" id="2.7.7.61" evidence="1"/>